<dbReference type="STRING" id="45354.A0A1L0BK48"/>
<evidence type="ECO:0000313" key="11">
    <source>
        <dbReference type="EMBL" id="SGZ51729.1"/>
    </source>
</evidence>
<protein>
    <recommendedName>
        <fullName evidence="2 8">DNA-directed RNA polymerase</fullName>
        <ecNumber evidence="2 8">2.7.7.6</ecNumber>
    </recommendedName>
</protein>
<keyword evidence="12" id="KW-1185">Reference proteome</keyword>
<dbReference type="GO" id="GO:0003899">
    <property type="term" value="F:DNA-directed RNA polymerase activity"/>
    <property type="evidence" value="ECO:0007669"/>
    <property type="project" value="UniProtKB-EC"/>
</dbReference>
<dbReference type="PANTHER" id="PTHR10102">
    <property type="entry name" value="DNA-DIRECTED RNA POLYMERASE, MITOCHONDRIAL"/>
    <property type="match status" value="1"/>
</dbReference>
<keyword evidence="4 8" id="KW-0808">Transferase</keyword>
<keyword evidence="6 8" id="KW-0804">Transcription</keyword>
<proteinExistence type="inferred from homology"/>
<evidence type="ECO:0000256" key="2">
    <source>
        <dbReference type="ARBA" id="ARBA00012418"/>
    </source>
</evidence>
<dbReference type="EMBL" id="LT635758">
    <property type="protein sequence ID" value="SGZ51729.1"/>
    <property type="molecule type" value="Genomic_DNA"/>
</dbReference>
<evidence type="ECO:0000256" key="4">
    <source>
        <dbReference type="ARBA" id="ARBA00022679"/>
    </source>
</evidence>
<dbReference type="Pfam" id="PF14700">
    <property type="entry name" value="RPOL_N"/>
    <property type="match status" value="1"/>
</dbReference>
<evidence type="ECO:0000259" key="10">
    <source>
        <dbReference type="SMART" id="SM01311"/>
    </source>
</evidence>
<dbReference type="OrthoDB" id="276422at2759"/>
<comment type="similarity">
    <text evidence="1 8">Belongs to the phage and mitochondrial RNA polymerase family.</text>
</comment>
<dbReference type="SMART" id="SM01311">
    <property type="entry name" value="RPOL_N"/>
    <property type="match status" value="1"/>
</dbReference>
<dbReference type="InterPro" id="IPR037159">
    <property type="entry name" value="RNA_POL_N_sf"/>
</dbReference>
<keyword evidence="9" id="KW-0732">Signal</keyword>
<dbReference type="Gene3D" id="1.10.1320.10">
    <property type="entry name" value="DNA-directed RNA polymerase, N-terminal domain"/>
    <property type="match status" value="1"/>
</dbReference>
<gene>
    <name evidence="11" type="ORF">SAMEA4029010_CIC11G00000001953</name>
</gene>
<dbReference type="InterPro" id="IPR043502">
    <property type="entry name" value="DNA/RNA_pol_sf"/>
</dbReference>
<dbReference type="EC" id="2.7.7.6" evidence="2 8"/>
<dbReference type="PANTHER" id="PTHR10102:SF0">
    <property type="entry name" value="DNA-DIRECTED RNA POLYMERASE, MITOCHONDRIAL"/>
    <property type="match status" value="1"/>
</dbReference>
<dbReference type="InterPro" id="IPR029262">
    <property type="entry name" value="RPOL_N"/>
</dbReference>
<dbReference type="Pfam" id="PF00940">
    <property type="entry name" value="RNA_pol"/>
    <property type="match status" value="1"/>
</dbReference>
<dbReference type="GO" id="GO:0006390">
    <property type="term" value="P:mitochondrial transcription"/>
    <property type="evidence" value="ECO:0007669"/>
    <property type="project" value="TreeGrafter"/>
</dbReference>
<name>A0A1L0BK48_9ASCO</name>
<organism evidence="11 12">
    <name type="scientific">Sungouiella intermedia</name>
    <dbReference type="NCBI Taxonomy" id="45354"/>
    <lineage>
        <taxon>Eukaryota</taxon>
        <taxon>Fungi</taxon>
        <taxon>Dikarya</taxon>
        <taxon>Ascomycota</taxon>
        <taxon>Saccharomycotina</taxon>
        <taxon>Pichiomycetes</taxon>
        <taxon>Metschnikowiaceae</taxon>
        <taxon>Sungouiella</taxon>
    </lineage>
</organism>
<comment type="function">
    <text evidence="8">DNA-dependent RNA polymerase catalyzes the transcription of DNA into RNA using the four ribonucleoside triphosphates as substrates.</text>
</comment>
<reference evidence="11 12" key="1">
    <citation type="submission" date="2016-10" db="EMBL/GenBank/DDBJ databases">
        <authorList>
            <person name="de Groot N.N."/>
        </authorList>
    </citation>
    <scope>NUCLEOTIDE SEQUENCE [LARGE SCALE GENOMIC DNA]</scope>
    <source>
        <strain evidence="11 12">CBS 141442</strain>
    </source>
</reference>
<keyword evidence="3 8" id="KW-0240">DNA-directed RNA polymerase</keyword>
<accession>A0A1L0BK48</accession>
<dbReference type="SUPFAM" id="SSF56672">
    <property type="entry name" value="DNA/RNA polymerases"/>
    <property type="match status" value="1"/>
</dbReference>
<feature type="chain" id="PRO_5013244759" description="DNA-directed RNA polymerase" evidence="9">
    <location>
        <begin position="19"/>
        <end position="1215"/>
    </location>
</feature>
<sequence>MKPLRLLRLLATVARVRSRATLVERCNAQNVLNMDPIQVSKDVDLDYKRYKMTNYDTKIRVNNFLEAVFSNDLVRSVQLLSKFRMKCSINKDSDAYVRNVEVYISCLSTLLMYASNKDTAATTFQNYLLLISEVFKVPKHISEERQEDIRSIHIMLVLVLLKTLQLVPANQKRTLAVLRAQIFGFTDAHAIGTTEVLEIIKTKNPGLIDQYNFVWKTNVSFEQKGEEPHISIANYLNLDCTMSYKGLCNFVANELFDSSKFNQGTQLKYYELYEKLGEEDKARFMEEYLQFNRKKQLLVERYCQDLQSDPLSTTSNKNKVQKALALPWIAEIHRRICLELDRIFAGKSLHSELSKLFLPHSFLFQQVSKEVITSMVLRTLLRETLKDSSLASVLRMTKEMTFMLKFHVKKTLNLAPIFNRADLFLSEEDSIALFSALLKLTIMCSKLESLGLLDTYLDNGSHFSDLMFAFDYEHTSEDTPGYKRAGIIRAHPFLLRNSAIFDEIFQGGATYLPMIHPPKPWQSPSSGGFLSDIAPLVRSLEPEMLNKYLVQTHLTGQLNSTFDSLNSLGELPWAINADMEILFSTVISLPGGFLNIPPTGDSIAKIPKPKPPRRSQFATSEDYSAAHKAFQRSLKEYNENVKNLRSQRSYYDMNAMIANALNKKGEMFYFPYTLDFRGRVYPAVSVLSYQAEDLIRSLLVFWEAKPLGENGYNWLKYQLANLYCNRFMTMEELCEFVESNRSNIERSAQNSLNELWWTEADTPWQALALCKEISKVWTFQGNVRDYMCRIPIHMDGTCNGLQHYAALGANVEAAKSVNLLPSQKKNDVYLTVLGLVKQEVAKDCKAEDTSVRMLALETQNYLSRKVVKRTVMTTVYGVTLFGAYRQIKETLPLVDAGGSPILNHRLTEILLYLARQVLQAVSNLFGEARAIQNFLKQNTLRCISAVDCNTVKHFKKIDFFQKLYKPMMWTSLSGFPVIQNYRKKDIREIRTVLQSITIRRSTSKSPIDSRKQIGGIAPNFIHSLDALHLLMTNLAAKQNSIAFAAVHDSYWTHACDVATLNQLLRQEFVRLHSSDILLNFYNDLKHINRDAYQLVWVENQSNEQFVRELSYLRGKREGTKKREWLNLCLNEELVNLDKAARIGDLIKFYNPELILKTKHNGEGVVYDSELNVRASRSLVSFFTHTPLLVKIRLSPVPEIGDLDIQEVLQSQYFFS</sequence>
<dbReference type="PROSITE" id="PS00900">
    <property type="entry name" value="RNA_POL_PHAGE_1"/>
    <property type="match status" value="1"/>
</dbReference>
<dbReference type="InterPro" id="IPR046950">
    <property type="entry name" value="DNA-dir_Rpol_C_phage-type"/>
</dbReference>
<evidence type="ECO:0000256" key="3">
    <source>
        <dbReference type="ARBA" id="ARBA00022478"/>
    </source>
</evidence>
<dbReference type="AlphaFoldDB" id="A0A1L0BK48"/>
<keyword evidence="5 8" id="KW-0548">Nucleotidyltransferase</keyword>
<dbReference type="Gene3D" id="1.10.287.280">
    <property type="match status" value="1"/>
</dbReference>
<dbReference type="GO" id="GO:0001018">
    <property type="term" value="F:mitochondrial promoter sequence-specific DNA binding"/>
    <property type="evidence" value="ECO:0007669"/>
    <property type="project" value="TreeGrafter"/>
</dbReference>
<dbReference type="PROSITE" id="PS00489">
    <property type="entry name" value="RNA_POL_PHAGE_2"/>
    <property type="match status" value="1"/>
</dbReference>
<feature type="signal peptide" evidence="9">
    <location>
        <begin position="1"/>
        <end position="18"/>
    </location>
</feature>
<evidence type="ECO:0000256" key="1">
    <source>
        <dbReference type="ARBA" id="ARBA00009493"/>
    </source>
</evidence>
<evidence type="ECO:0000256" key="5">
    <source>
        <dbReference type="ARBA" id="ARBA00022695"/>
    </source>
</evidence>
<dbReference type="GO" id="GO:0034245">
    <property type="term" value="C:mitochondrial DNA-directed RNA polymerase complex"/>
    <property type="evidence" value="ECO:0007669"/>
    <property type="project" value="TreeGrafter"/>
</dbReference>
<evidence type="ECO:0000256" key="6">
    <source>
        <dbReference type="ARBA" id="ARBA00023163"/>
    </source>
</evidence>
<evidence type="ECO:0000256" key="8">
    <source>
        <dbReference type="RuleBase" id="RU003805"/>
    </source>
</evidence>
<evidence type="ECO:0000256" key="7">
    <source>
        <dbReference type="ARBA" id="ARBA00048552"/>
    </source>
</evidence>
<comment type="catalytic activity">
    <reaction evidence="7 8">
        <text>RNA(n) + a ribonucleoside 5'-triphosphate = RNA(n+1) + diphosphate</text>
        <dbReference type="Rhea" id="RHEA:21248"/>
        <dbReference type="Rhea" id="RHEA-COMP:14527"/>
        <dbReference type="Rhea" id="RHEA-COMP:17342"/>
        <dbReference type="ChEBI" id="CHEBI:33019"/>
        <dbReference type="ChEBI" id="CHEBI:61557"/>
        <dbReference type="ChEBI" id="CHEBI:140395"/>
        <dbReference type="EC" id="2.7.7.6"/>
    </reaction>
</comment>
<evidence type="ECO:0000313" key="12">
    <source>
        <dbReference type="Proteomes" id="UP000182334"/>
    </source>
</evidence>
<dbReference type="Gene3D" id="1.10.150.20">
    <property type="entry name" value="5' to 3' exonuclease, C-terminal subdomain"/>
    <property type="match status" value="1"/>
</dbReference>
<dbReference type="InterPro" id="IPR002092">
    <property type="entry name" value="DNA-dir_Rpol_phage-type"/>
</dbReference>
<evidence type="ECO:0000256" key="9">
    <source>
        <dbReference type="SAM" id="SignalP"/>
    </source>
</evidence>
<dbReference type="Proteomes" id="UP000182334">
    <property type="component" value="Chromosome III"/>
</dbReference>
<feature type="domain" description="DNA-directed RNA polymerase N-terminal" evidence="10">
    <location>
        <begin position="294"/>
        <end position="570"/>
    </location>
</feature>